<dbReference type="Proteomes" id="UP000000226">
    <property type="component" value="Chromosome 2"/>
</dbReference>
<sequence length="171" mass="19325">MCGAAIIADLLPKLELYDLINTECSCIIQNDDTLLRSVKRSRIASQSPCCSCTQVLHTKGSTLSLTRSRRTPAQGGGKPRRDSDRTREKTHRENERKTRWYLNTEISNKRKEKNCNNSGKRKLCDLNVNLADNIEYCWPTRTKSWNEEDSDETSDSGLDSSSDSETYSGPS</sequence>
<dbReference type="OrthoDB" id="1418769at2759"/>
<feature type="region of interest" description="Disordered" evidence="1">
    <location>
        <begin position="144"/>
        <end position="171"/>
    </location>
</feature>
<organism evidence="2 3">
    <name type="scientific">Phaseolus vulgaris</name>
    <name type="common">Kidney bean</name>
    <name type="synonym">French bean</name>
    <dbReference type="NCBI Taxonomy" id="3885"/>
    <lineage>
        <taxon>Eukaryota</taxon>
        <taxon>Viridiplantae</taxon>
        <taxon>Streptophyta</taxon>
        <taxon>Embryophyta</taxon>
        <taxon>Tracheophyta</taxon>
        <taxon>Spermatophyta</taxon>
        <taxon>Magnoliopsida</taxon>
        <taxon>eudicotyledons</taxon>
        <taxon>Gunneridae</taxon>
        <taxon>Pentapetalae</taxon>
        <taxon>rosids</taxon>
        <taxon>fabids</taxon>
        <taxon>Fabales</taxon>
        <taxon>Fabaceae</taxon>
        <taxon>Papilionoideae</taxon>
        <taxon>50 kb inversion clade</taxon>
        <taxon>NPAAA clade</taxon>
        <taxon>indigoferoid/millettioid clade</taxon>
        <taxon>Phaseoleae</taxon>
        <taxon>Phaseolus</taxon>
    </lineage>
</organism>
<name>V7CP29_PHAVU</name>
<keyword evidence="3" id="KW-1185">Reference proteome</keyword>
<evidence type="ECO:0000313" key="3">
    <source>
        <dbReference type="Proteomes" id="UP000000226"/>
    </source>
</evidence>
<feature type="compositionally biased region" description="Low complexity" evidence="1">
    <location>
        <begin position="155"/>
        <end position="171"/>
    </location>
</feature>
<dbReference type="Gramene" id="ESW30651">
    <property type="protein sequence ID" value="ESW30651"/>
    <property type="gene ID" value="PHAVU_002G171500g"/>
</dbReference>
<dbReference type="EMBL" id="CM002289">
    <property type="protein sequence ID" value="ESW30651.1"/>
    <property type="molecule type" value="Genomic_DNA"/>
</dbReference>
<accession>V7CP29</accession>
<evidence type="ECO:0000256" key="1">
    <source>
        <dbReference type="SAM" id="MobiDB-lite"/>
    </source>
</evidence>
<proteinExistence type="predicted"/>
<reference evidence="3" key="1">
    <citation type="journal article" date="2014" name="Nat. Genet.">
        <title>A reference genome for common bean and genome-wide analysis of dual domestications.</title>
        <authorList>
            <person name="Schmutz J."/>
            <person name="McClean P.E."/>
            <person name="Mamidi S."/>
            <person name="Wu G.A."/>
            <person name="Cannon S.B."/>
            <person name="Grimwood J."/>
            <person name="Jenkins J."/>
            <person name="Shu S."/>
            <person name="Song Q."/>
            <person name="Chavarro C."/>
            <person name="Torres-Torres M."/>
            <person name="Geffroy V."/>
            <person name="Moghaddam S.M."/>
            <person name="Gao D."/>
            <person name="Abernathy B."/>
            <person name="Barry K."/>
            <person name="Blair M."/>
            <person name="Brick M.A."/>
            <person name="Chovatia M."/>
            <person name="Gepts P."/>
            <person name="Goodstein D.M."/>
            <person name="Gonzales M."/>
            <person name="Hellsten U."/>
            <person name="Hyten D.L."/>
            <person name="Jia G."/>
            <person name="Kelly J.D."/>
            <person name="Kudrna D."/>
            <person name="Lee R."/>
            <person name="Richard M.M."/>
            <person name="Miklas P.N."/>
            <person name="Osorno J.M."/>
            <person name="Rodrigues J."/>
            <person name="Thareau V."/>
            <person name="Urrea C.A."/>
            <person name="Wang M."/>
            <person name="Yu Y."/>
            <person name="Zhang M."/>
            <person name="Wing R.A."/>
            <person name="Cregan P.B."/>
            <person name="Rokhsar D.S."/>
            <person name="Jackson S.A."/>
        </authorList>
    </citation>
    <scope>NUCLEOTIDE SEQUENCE [LARGE SCALE GENOMIC DNA]</scope>
    <source>
        <strain evidence="3">cv. G19833</strain>
    </source>
</reference>
<dbReference type="AlphaFoldDB" id="V7CP29"/>
<evidence type="ECO:0000313" key="2">
    <source>
        <dbReference type="EMBL" id="ESW30651.1"/>
    </source>
</evidence>
<feature type="region of interest" description="Disordered" evidence="1">
    <location>
        <begin position="61"/>
        <end position="99"/>
    </location>
</feature>
<dbReference type="OMA" id="INTECSC"/>
<feature type="compositionally biased region" description="Basic and acidic residues" evidence="1">
    <location>
        <begin position="79"/>
        <end position="98"/>
    </location>
</feature>
<gene>
    <name evidence="2" type="ORF">PHAVU_002G171500g</name>
</gene>
<dbReference type="SMR" id="V7CP29"/>
<protein>
    <submittedName>
        <fullName evidence="2">Uncharacterized protein</fullName>
    </submittedName>
</protein>